<accession>A0A2T1AG31</accession>
<dbReference type="PANTHER" id="PTHR11820:SF90">
    <property type="entry name" value="FLUTATHIONE S-TRANSFERASE"/>
    <property type="match status" value="1"/>
</dbReference>
<dbReference type="PANTHER" id="PTHR11820">
    <property type="entry name" value="ACYLPYRUVASE"/>
    <property type="match status" value="1"/>
</dbReference>
<gene>
    <name evidence="3" type="ORF">CLV89_10692</name>
</gene>
<keyword evidence="1" id="KW-0479">Metal-binding</keyword>
<dbReference type="GO" id="GO:0018773">
    <property type="term" value="F:acetylpyruvate hydrolase activity"/>
    <property type="evidence" value="ECO:0007669"/>
    <property type="project" value="TreeGrafter"/>
</dbReference>
<dbReference type="EMBL" id="PVUF01000006">
    <property type="protein sequence ID" value="PRZ47559.1"/>
    <property type="molecule type" value="Genomic_DNA"/>
</dbReference>
<keyword evidence="3" id="KW-0378">Hydrolase</keyword>
<evidence type="ECO:0000313" key="3">
    <source>
        <dbReference type="EMBL" id="PRZ47559.1"/>
    </source>
</evidence>
<dbReference type="Proteomes" id="UP000237718">
    <property type="component" value="Unassembled WGS sequence"/>
</dbReference>
<evidence type="ECO:0000256" key="1">
    <source>
        <dbReference type="ARBA" id="ARBA00022723"/>
    </source>
</evidence>
<dbReference type="GO" id="GO:0046872">
    <property type="term" value="F:metal ion binding"/>
    <property type="evidence" value="ECO:0007669"/>
    <property type="project" value="UniProtKB-KW"/>
</dbReference>
<evidence type="ECO:0000259" key="2">
    <source>
        <dbReference type="Pfam" id="PF01557"/>
    </source>
</evidence>
<reference evidence="3 4" key="1">
    <citation type="submission" date="2018-03" db="EMBL/GenBank/DDBJ databases">
        <title>Genomic Encyclopedia of Archaeal and Bacterial Type Strains, Phase II (KMG-II): from individual species to whole genera.</title>
        <authorList>
            <person name="Goeker M."/>
        </authorList>
    </citation>
    <scope>NUCLEOTIDE SEQUENCE [LARGE SCALE GENOMIC DNA]</scope>
    <source>
        <strain evidence="3 4">DSM 25328</strain>
    </source>
</reference>
<dbReference type="SUPFAM" id="SSF56529">
    <property type="entry name" value="FAH"/>
    <property type="match status" value="1"/>
</dbReference>
<dbReference type="OrthoDB" id="5197601at2"/>
<organism evidence="3 4">
    <name type="scientific">Tritonibacter scottomollicae</name>
    <name type="common">Epibacterium scottomollicae</name>
    <dbReference type="NCBI Taxonomy" id="483013"/>
    <lineage>
        <taxon>Bacteria</taxon>
        <taxon>Pseudomonadati</taxon>
        <taxon>Pseudomonadota</taxon>
        <taxon>Alphaproteobacteria</taxon>
        <taxon>Rhodobacterales</taxon>
        <taxon>Paracoccaceae</taxon>
        <taxon>Tritonibacter</taxon>
    </lineage>
</organism>
<keyword evidence="3" id="KW-0670">Pyruvate</keyword>
<dbReference type="InterPro" id="IPR036663">
    <property type="entry name" value="Fumarylacetoacetase_C_sf"/>
</dbReference>
<evidence type="ECO:0000313" key="4">
    <source>
        <dbReference type="Proteomes" id="UP000237718"/>
    </source>
</evidence>
<protein>
    <submittedName>
        <fullName evidence="3">Fumarylpyruvate hydrolase</fullName>
    </submittedName>
</protein>
<dbReference type="AlphaFoldDB" id="A0A2T1AG31"/>
<dbReference type="Gene3D" id="3.90.850.10">
    <property type="entry name" value="Fumarylacetoacetase-like, C-terminal domain"/>
    <property type="match status" value="1"/>
</dbReference>
<proteinExistence type="predicted"/>
<name>A0A2T1AG31_TRISK</name>
<comment type="caution">
    <text evidence="3">The sequence shown here is derived from an EMBL/GenBank/DDBJ whole genome shotgun (WGS) entry which is preliminary data.</text>
</comment>
<feature type="domain" description="Fumarylacetoacetase-like C-terminal" evidence="2">
    <location>
        <begin position="28"/>
        <end position="228"/>
    </location>
</feature>
<dbReference type="Pfam" id="PF01557">
    <property type="entry name" value="FAA_hydrolase"/>
    <property type="match status" value="1"/>
</dbReference>
<dbReference type="RefSeq" id="WP_106163826.1">
    <property type="nucleotide sequence ID" value="NZ_PVUF01000006.1"/>
</dbReference>
<sequence>MNDYVIAPPPQASLPVQGSAALFPVRRVYCIGRNYAAHAVEMGHDPDREPPFFFQKTPDSLDASGRFPYPVMSSDVHHEAELLVALGTGGSDIAEADALAHVWGYGLALDMTRRDLQGVAKKAGRPWEIGKSFEAAAPVGPLCPVAEVGHPDAGALTLTVNGETRQQGDLNQMIWKVPEMIAHLSRYYTLAAGDVILTGTPSGVGPVARGDVMQLTCAPFPPLRVDVV</sequence>
<dbReference type="InterPro" id="IPR011234">
    <property type="entry name" value="Fumarylacetoacetase-like_C"/>
</dbReference>